<evidence type="ECO:0000256" key="5">
    <source>
        <dbReference type="ARBA" id="ARBA00058766"/>
    </source>
</evidence>
<dbReference type="Pfam" id="PF25975">
    <property type="entry name" value="CzcB_C"/>
    <property type="match status" value="1"/>
</dbReference>
<dbReference type="Gene3D" id="1.10.287.470">
    <property type="entry name" value="Helix hairpin bin"/>
    <property type="match status" value="1"/>
</dbReference>
<reference evidence="11 12" key="1">
    <citation type="submission" date="2018-08" db="EMBL/GenBank/DDBJ databases">
        <title>Parvularcula sp. SM1705, isolated from surface water of the South Sea China.</title>
        <authorList>
            <person name="Sun L."/>
        </authorList>
    </citation>
    <scope>NUCLEOTIDE SEQUENCE [LARGE SCALE GENOMIC DNA]</scope>
    <source>
        <strain evidence="11 12">SM1705</strain>
    </source>
</reference>
<evidence type="ECO:0000313" key="12">
    <source>
        <dbReference type="Proteomes" id="UP000264589"/>
    </source>
</evidence>
<accession>A0A371RL89</accession>
<dbReference type="GO" id="GO:0015679">
    <property type="term" value="P:plasma membrane copper ion transport"/>
    <property type="evidence" value="ECO:0007669"/>
    <property type="project" value="TreeGrafter"/>
</dbReference>
<feature type="domain" description="CusB-like beta-barrel" evidence="8">
    <location>
        <begin position="267"/>
        <end position="338"/>
    </location>
</feature>
<dbReference type="PANTHER" id="PTHR30097:SF4">
    <property type="entry name" value="SLR6042 PROTEIN"/>
    <property type="match status" value="1"/>
</dbReference>
<evidence type="ECO:0000259" key="9">
    <source>
        <dbReference type="Pfam" id="PF25973"/>
    </source>
</evidence>
<dbReference type="InterPro" id="IPR058792">
    <property type="entry name" value="Beta-barrel_RND_2"/>
</dbReference>
<dbReference type="Gene3D" id="2.40.30.170">
    <property type="match status" value="1"/>
</dbReference>
<dbReference type="FunFam" id="2.40.420.20:FF:000006">
    <property type="entry name" value="RND family efflux transporter MFP subunit"/>
    <property type="match status" value="1"/>
</dbReference>
<dbReference type="Pfam" id="PF25893">
    <property type="entry name" value="HH_CzcB"/>
    <property type="match status" value="1"/>
</dbReference>
<dbReference type="InParanoid" id="A0A371RL89"/>
<dbReference type="GO" id="GO:0046914">
    <property type="term" value="F:transition metal ion binding"/>
    <property type="evidence" value="ECO:0007669"/>
    <property type="project" value="TreeGrafter"/>
</dbReference>
<dbReference type="GO" id="GO:0030288">
    <property type="term" value="C:outer membrane-bounded periplasmic space"/>
    <property type="evidence" value="ECO:0007669"/>
    <property type="project" value="TreeGrafter"/>
</dbReference>
<protein>
    <submittedName>
        <fullName evidence="11">Efflux RND transporter periplasmic adaptor subunit</fullName>
    </submittedName>
</protein>
<feature type="domain" description="CzcB-like barrel-sandwich hybrid" evidence="9">
    <location>
        <begin position="109"/>
        <end position="263"/>
    </location>
</feature>
<keyword evidence="4" id="KW-0105">Cadmium resistance</keyword>
<dbReference type="NCBIfam" id="TIGR01730">
    <property type="entry name" value="RND_mfp"/>
    <property type="match status" value="1"/>
</dbReference>
<dbReference type="FunFam" id="2.40.30.170:FF:000010">
    <property type="entry name" value="Efflux RND transporter periplasmic adaptor subunit"/>
    <property type="match status" value="1"/>
</dbReference>
<feature type="region of interest" description="Disordered" evidence="6">
    <location>
        <begin position="46"/>
        <end position="70"/>
    </location>
</feature>
<evidence type="ECO:0000259" key="8">
    <source>
        <dbReference type="Pfam" id="PF25954"/>
    </source>
</evidence>
<dbReference type="InterPro" id="IPR051909">
    <property type="entry name" value="MFP_Cation_Efflux"/>
</dbReference>
<dbReference type="GO" id="GO:0046686">
    <property type="term" value="P:response to cadmium ion"/>
    <property type="evidence" value="ECO:0007669"/>
    <property type="project" value="UniProtKB-KW"/>
</dbReference>
<evidence type="ECO:0000256" key="1">
    <source>
        <dbReference type="ARBA" id="ARBA00009477"/>
    </source>
</evidence>
<evidence type="ECO:0000256" key="3">
    <source>
        <dbReference type="ARBA" id="ARBA00022833"/>
    </source>
</evidence>
<dbReference type="AlphaFoldDB" id="A0A371RL89"/>
<evidence type="ECO:0000256" key="4">
    <source>
        <dbReference type="ARBA" id="ARBA00043263"/>
    </source>
</evidence>
<dbReference type="PROSITE" id="PS51257">
    <property type="entry name" value="PROKAR_LIPOPROTEIN"/>
    <property type="match status" value="1"/>
</dbReference>
<dbReference type="Proteomes" id="UP000264589">
    <property type="component" value="Unassembled WGS sequence"/>
</dbReference>
<dbReference type="InterPro" id="IPR058647">
    <property type="entry name" value="BSH_CzcB-like"/>
</dbReference>
<keyword evidence="3" id="KW-0862">Zinc</keyword>
<organism evidence="11 12">
    <name type="scientific">Parvularcula marina</name>
    <dbReference type="NCBI Taxonomy" id="2292771"/>
    <lineage>
        <taxon>Bacteria</taxon>
        <taxon>Pseudomonadati</taxon>
        <taxon>Pseudomonadota</taxon>
        <taxon>Alphaproteobacteria</taxon>
        <taxon>Parvularculales</taxon>
        <taxon>Parvularculaceae</taxon>
        <taxon>Parvularcula</taxon>
    </lineage>
</organism>
<dbReference type="Gene3D" id="2.40.50.100">
    <property type="match status" value="1"/>
</dbReference>
<dbReference type="InterPro" id="IPR058649">
    <property type="entry name" value="CzcB_C"/>
</dbReference>
<dbReference type="EMBL" id="QUQO01000001">
    <property type="protein sequence ID" value="RFB06228.1"/>
    <property type="molecule type" value="Genomic_DNA"/>
</dbReference>
<dbReference type="InterPro" id="IPR058648">
    <property type="entry name" value="HH_CzcB-like"/>
</dbReference>
<dbReference type="GO" id="GO:0016020">
    <property type="term" value="C:membrane"/>
    <property type="evidence" value="ECO:0007669"/>
    <property type="project" value="InterPro"/>
</dbReference>
<comment type="similarity">
    <text evidence="1">Belongs to the membrane fusion protein (MFP) (TC 8.A.1) family.</text>
</comment>
<keyword evidence="12" id="KW-1185">Reference proteome</keyword>
<dbReference type="Pfam" id="PF25973">
    <property type="entry name" value="BSH_CzcB"/>
    <property type="match status" value="1"/>
</dbReference>
<keyword evidence="2" id="KW-0813">Transport</keyword>
<evidence type="ECO:0000259" key="7">
    <source>
        <dbReference type="Pfam" id="PF25893"/>
    </source>
</evidence>
<evidence type="ECO:0000259" key="10">
    <source>
        <dbReference type="Pfam" id="PF25975"/>
    </source>
</evidence>
<dbReference type="InterPro" id="IPR006143">
    <property type="entry name" value="RND_pump_MFP"/>
</dbReference>
<feature type="domain" description="CzcB-like alpha-helical hairpin" evidence="7">
    <location>
        <begin position="148"/>
        <end position="207"/>
    </location>
</feature>
<evidence type="ECO:0000313" key="11">
    <source>
        <dbReference type="EMBL" id="RFB06228.1"/>
    </source>
</evidence>
<name>A0A371RL89_9PROT</name>
<sequence length="422" mass="45153">MKEAIMSNKICQMILLGCICLMLLSGCGETESTASEMPKVVNATEDHAHEDEKSDDTHDDQHGEDHGEEGVELEASAADALGVRVRTASLSSSEGVLQLPAEIRHDADRVANIAAPIAGIVKSVTKSEGAHVTEGEELAVISSRELADLKAEFISAKSAEALARAELKREENLFADKITSEADLLAARAAFSRSQAAREAAETKLHAIGLDHDVIDRLDRAEDGELSLFRLTSPLAGQVVRRDLTLGQSVDVGTEQPLFVVADTSVVWADLAVYKSDLAILSEGALVTFQNDNREQLAQGRVSFISPLIDETSRTATARVVLANTDGMLRPGQFLTALVERGTDREAVLIPEDAVQSVEGQMAVFVPSDHGFALQPVRTGERLNGQIEIVSGLEAGQPYVAEGAFTLKAELEKAAFGDGHNH</sequence>
<evidence type="ECO:0000256" key="2">
    <source>
        <dbReference type="ARBA" id="ARBA00022448"/>
    </source>
</evidence>
<dbReference type="GO" id="GO:0022857">
    <property type="term" value="F:transmembrane transporter activity"/>
    <property type="evidence" value="ECO:0007669"/>
    <property type="project" value="InterPro"/>
</dbReference>
<comment type="function">
    <text evidence="5">CzcA and CzcB together would act in zinc efflux nearly as effectively as the complete czc efflux system (CzcABC). The CzcB protein is thought to funnel zinc cations to the CzcA transport protein.</text>
</comment>
<feature type="domain" description="CzcB-like C-terminal circularly permuted SH3-like" evidence="10">
    <location>
        <begin position="348"/>
        <end position="408"/>
    </location>
</feature>
<gene>
    <name evidence="11" type="ORF">DX908_13705</name>
</gene>
<comment type="caution">
    <text evidence="11">The sequence shown here is derived from an EMBL/GenBank/DDBJ whole genome shotgun (WGS) entry which is preliminary data.</text>
</comment>
<dbReference type="Pfam" id="PF25954">
    <property type="entry name" value="Beta-barrel_RND_2"/>
    <property type="match status" value="1"/>
</dbReference>
<dbReference type="Gene3D" id="2.40.420.20">
    <property type="match status" value="1"/>
</dbReference>
<proteinExistence type="inferred from homology"/>
<dbReference type="PANTHER" id="PTHR30097">
    <property type="entry name" value="CATION EFFLUX SYSTEM PROTEIN CUSB"/>
    <property type="match status" value="1"/>
</dbReference>
<evidence type="ECO:0000256" key="6">
    <source>
        <dbReference type="SAM" id="MobiDB-lite"/>
    </source>
</evidence>
<dbReference type="SUPFAM" id="SSF111369">
    <property type="entry name" value="HlyD-like secretion proteins"/>
    <property type="match status" value="1"/>
</dbReference>
<dbReference type="GO" id="GO:0060003">
    <property type="term" value="P:copper ion export"/>
    <property type="evidence" value="ECO:0007669"/>
    <property type="project" value="TreeGrafter"/>
</dbReference>
<feature type="compositionally biased region" description="Basic and acidic residues" evidence="6">
    <location>
        <begin position="46"/>
        <end position="69"/>
    </location>
</feature>